<dbReference type="GO" id="GO:0005886">
    <property type="term" value="C:plasma membrane"/>
    <property type="evidence" value="ECO:0007669"/>
    <property type="project" value="UniProtKB-SubCell"/>
</dbReference>
<feature type="transmembrane region" description="Helical" evidence="8">
    <location>
        <begin position="48"/>
        <end position="66"/>
    </location>
</feature>
<dbReference type="InterPro" id="IPR037294">
    <property type="entry name" value="ABC_BtuC-like"/>
</dbReference>
<evidence type="ECO:0000256" key="7">
    <source>
        <dbReference type="ARBA" id="ARBA00023136"/>
    </source>
</evidence>
<keyword evidence="7 8" id="KW-0472">Membrane</keyword>
<dbReference type="Proteomes" id="UP000190102">
    <property type="component" value="Unassembled WGS sequence"/>
</dbReference>
<reference evidence="10" key="1">
    <citation type="submission" date="2017-02" db="EMBL/GenBank/DDBJ databases">
        <authorList>
            <person name="Varghese N."/>
            <person name="Submissions S."/>
        </authorList>
    </citation>
    <scope>NUCLEOTIDE SEQUENCE [LARGE SCALE GENOMIC DNA]</scope>
    <source>
        <strain evidence="10">ATCC BAA-34</strain>
    </source>
</reference>
<evidence type="ECO:0000313" key="9">
    <source>
        <dbReference type="EMBL" id="SJZ36914.1"/>
    </source>
</evidence>
<keyword evidence="10" id="KW-1185">Reference proteome</keyword>
<comment type="subcellular location">
    <subcellularLocation>
        <location evidence="1">Cell membrane</location>
        <topology evidence="1">Multi-pass membrane protein</topology>
    </subcellularLocation>
</comment>
<name>A0A1T4K3B1_9BACT</name>
<feature type="transmembrane region" description="Helical" evidence="8">
    <location>
        <begin position="102"/>
        <end position="123"/>
    </location>
</feature>
<dbReference type="FunFam" id="1.10.3470.10:FF:000001">
    <property type="entry name" value="Vitamin B12 ABC transporter permease BtuC"/>
    <property type="match status" value="1"/>
</dbReference>
<accession>A0A1T4K3B1</accession>
<evidence type="ECO:0000256" key="5">
    <source>
        <dbReference type="ARBA" id="ARBA00022692"/>
    </source>
</evidence>
<feature type="transmembrane region" description="Helical" evidence="8">
    <location>
        <begin position="78"/>
        <end position="96"/>
    </location>
</feature>
<feature type="transmembrane region" description="Helical" evidence="8">
    <location>
        <begin position="135"/>
        <end position="158"/>
    </location>
</feature>
<dbReference type="EMBL" id="FUWR01000001">
    <property type="protein sequence ID" value="SJZ36914.1"/>
    <property type="molecule type" value="Genomic_DNA"/>
</dbReference>
<dbReference type="GO" id="GO:0022857">
    <property type="term" value="F:transmembrane transporter activity"/>
    <property type="evidence" value="ECO:0007669"/>
    <property type="project" value="InterPro"/>
</dbReference>
<keyword evidence="4" id="KW-1003">Cell membrane</keyword>
<keyword evidence="3" id="KW-0813">Transport</keyword>
<keyword evidence="5 8" id="KW-0812">Transmembrane</keyword>
<dbReference type="Pfam" id="PF01032">
    <property type="entry name" value="FecCD"/>
    <property type="match status" value="1"/>
</dbReference>
<dbReference type="Gene3D" id="1.10.3470.10">
    <property type="entry name" value="ABC transporter involved in vitamin B12 uptake, BtuC"/>
    <property type="match status" value="1"/>
</dbReference>
<dbReference type="STRING" id="115783.SAMN02745119_00282"/>
<feature type="transmembrane region" description="Helical" evidence="8">
    <location>
        <begin position="178"/>
        <end position="197"/>
    </location>
</feature>
<feature type="transmembrane region" description="Helical" evidence="8">
    <location>
        <begin position="225"/>
        <end position="251"/>
    </location>
</feature>
<evidence type="ECO:0000256" key="4">
    <source>
        <dbReference type="ARBA" id="ARBA00022475"/>
    </source>
</evidence>
<organism evidence="9 10">
    <name type="scientific">Trichlorobacter thiogenes</name>
    <dbReference type="NCBI Taxonomy" id="115783"/>
    <lineage>
        <taxon>Bacteria</taxon>
        <taxon>Pseudomonadati</taxon>
        <taxon>Thermodesulfobacteriota</taxon>
        <taxon>Desulfuromonadia</taxon>
        <taxon>Geobacterales</taxon>
        <taxon>Geobacteraceae</taxon>
        <taxon>Trichlorobacter</taxon>
    </lineage>
</organism>
<keyword evidence="6 8" id="KW-1133">Transmembrane helix</keyword>
<evidence type="ECO:0000256" key="8">
    <source>
        <dbReference type="SAM" id="Phobius"/>
    </source>
</evidence>
<dbReference type="CDD" id="cd06550">
    <property type="entry name" value="TM_ABC_iron-siderophores_like"/>
    <property type="match status" value="1"/>
</dbReference>
<dbReference type="PANTHER" id="PTHR30472:SF25">
    <property type="entry name" value="ABC TRANSPORTER PERMEASE PROTEIN MJ0876-RELATED"/>
    <property type="match status" value="1"/>
</dbReference>
<evidence type="ECO:0000256" key="3">
    <source>
        <dbReference type="ARBA" id="ARBA00022448"/>
    </source>
</evidence>
<sequence>MKRHPLFIMLGCLGVVLLLSLSLGQQTINPFNLDPLQLKIVLDLRLPRIVVALLMGGSLGVAGAILQGVFRNPLADPYVLGTSSGAALAAAFGLLATQGTGVWLVPLLALTGALVTSAVVVSLGRDAWGVRAERLLLAGVGIGFFLSAILMLVMSLAQADGVKRALLWMAGDLAAADWSVVPMASLLMLFGFVLALARRRGLNALALGDEVAFGLGLEPGRERTLLVLAASLLTAASVALGGIVGFVGLMVPHAVRALVGADARRVLPLSAIGGGMLLCLADTVGRSVLPPVEIPAGVVTALIGAPWFLIMLRRATNGGMR</sequence>
<evidence type="ECO:0000313" key="10">
    <source>
        <dbReference type="Proteomes" id="UP000190102"/>
    </source>
</evidence>
<proteinExistence type="inferred from homology"/>
<dbReference type="AlphaFoldDB" id="A0A1T4K3B1"/>
<feature type="transmembrane region" description="Helical" evidence="8">
    <location>
        <begin position="294"/>
        <end position="312"/>
    </location>
</feature>
<dbReference type="OrthoDB" id="9782305at2"/>
<evidence type="ECO:0000256" key="1">
    <source>
        <dbReference type="ARBA" id="ARBA00004651"/>
    </source>
</evidence>
<dbReference type="InterPro" id="IPR000522">
    <property type="entry name" value="ABC_transptr_permease_BtuC"/>
</dbReference>
<gene>
    <name evidence="9" type="ORF">SAMN02745119_00282</name>
</gene>
<dbReference type="RefSeq" id="WP_078788586.1">
    <property type="nucleotide sequence ID" value="NZ_FUWR01000001.1"/>
</dbReference>
<evidence type="ECO:0000256" key="6">
    <source>
        <dbReference type="ARBA" id="ARBA00022989"/>
    </source>
</evidence>
<comment type="similarity">
    <text evidence="2">Belongs to the binding-protein-dependent transport system permease family. FecCD subfamily.</text>
</comment>
<dbReference type="PANTHER" id="PTHR30472">
    <property type="entry name" value="FERRIC ENTEROBACTIN TRANSPORT SYSTEM PERMEASE PROTEIN"/>
    <property type="match status" value="1"/>
</dbReference>
<dbReference type="SUPFAM" id="SSF81345">
    <property type="entry name" value="ABC transporter involved in vitamin B12 uptake, BtuC"/>
    <property type="match status" value="1"/>
</dbReference>
<protein>
    <submittedName>
        <fullName evidence="9">Iron complex transport system permease protein</fullName>
    </submittedName>
</protein>
<evidence type="ECO:0000256" key="2">
    <source>
        <dbReference type="ARBA" id="ARBA00007935"/>
    </source>
</evidence>